<keyword evidence="8" id="KW-1185">Reference proteome</keyword>
<gene>
    <name evidence="7" type="ORF">HHI36_005257</name>
</gene>
<accession>A0ABD2NUH1</accession>
<dbReference type="PANTHER" id="PTHR13143">
    <property type="entry name" value="TETRATRICOPEPTIDE REPEAT PROTEIN 19"/>
    <property type="match status" value="1"/>
</dbReference>
<reference evidence="7 8" key="1">
    <citation type="journal article" date="2021" name="BMC Biol.">
        <title>Horizontally acquired antibacterial genes associated with adaptive radiation of ladybird beetles.</title>
        <authorList>
            <person name="Li H.S."/>
            <person name="Tang X.F."/>
            <person name="Huang Y.H."/>
            <person name="Xu Z.Y."/>
            <person name="Chen M.L."/>
            <person name="Du X.Y."/>
            <person name="Qiu B.Y."/>
            <person name="Chen P.T."/>
            <person name="Zhang W."/>
            <person name="Slipinski A."/>
            <person name="Escalona H.E."/>
            <person name="Waterhouse R.M."/>
            <person name="Zwick A."/>
            <person name="Pang H."/>
        </authorList>
    </citation>
    <scope>NUCLEOTIDE SEQUENCE [LARGE SCALE GENOMIC DNA]</scope>
    <source>
        <strain evidence="7">SYSU2018</strain>
    </source>
</reference>
<evidence type="ECO:0000256" key="3">
    <source>
        <dbReference type="ARBA" id="ARBA00022737"/>
    </source>
</evidence>
<comment type="subcellular location">
    <subcellularLocation>
        <location evidence="1">Mitochondrion</location>
    </subcellularLocation>
</comment>
<keyword evidence="6" id="KW-0496">Mitochondrion</keyword>
<evidence type="ECO:0000313" key="7">
    <source>
        <dbReference type="EMBL" id="KAL3282057.1"/>
    </source>
</evidence>
<comment type="caution">
    <text evidence="7">The sequence shown here is derived from an EMBL/GenBank/DDBJ whole genome shotgun (WGS) entry which is preliminary data.</text>
</comment>
<keyword evidence="4" id="KW-0802">TPR repeat</keyword>
<dbReference type="AlphaFoldDB" id="A0ABD2NUH1"/>
<dbReference type="EMBL" id="JABFTP020000144">
    <property type="protein sequence ID" value="KAL3282057.1"/>
    <property type="molecule type" value="Genomic_DNA"/>
</dbReference>
<keyword evidence="3" id="KW-0677">Repeat</keyword>
<dbReference type="SUPFAM" id="SSF48452">
    <property type="entry name" value="TPR-like"/>
    <property type="match status" value="1"/>
</dbReference>
<organism evidence="7 8">
    <name type="scientific">Cryptolaemus montrouzieri</name>
    <dbReference type="NCBI Taxonomy" id="559131"/>
    <lineage>
        <taxon>Eukaryota</taxon>
        <taxon>Metazoa</taxon>
        <taxon>Ecdysozoa</taxon>
        <taxon>Arthropoda</taxon>
        <taxon>Hexapoda</taxon>
        <taxon>Insecta</taxon>
        <taxon>Pterygota</taxon>
        <taxon>Neoptera</taxon>
        <taxon>Endopterygota</taxon>
        <taxon>Coleoptera</taxon>
        <taxon>Polyphaga</taxon>
        <taxon>Cucujiformia</taxon>
        <taxon>Coccinelloidea</taxon>
        <taxon>Coccinellidae</taxon>
        <taxon>Scymninae</taxon>
        <taxon>Scymnini</taxon>
        <taxon>Cryptolaemus</taxon>
    </lineage>
</organism>
<dbReference type="Proteomes" id="UP001516400">
    <property type="component" value="Unassembled WGS sequence"/>
</dbReference>
<dbReference type="Pfam" id="PF13424">
    <property type="entry name" value="TPR_12"/>
    <property type="match status" value="1"/>
</dbReference>
<proteinExistence type="inferred from homology"/>
<evidence type="ECO:0000256" key="4">
    <source>
        <dbReference type="ARBA" id="ARBA00022803"/>
    </source>
</evidence>
<evidence type="ECO:0000256" key="5">
    <source>
        <dbReference type="ARBA" id="ARBA00022946"/>
    </source>
</evidence>
<evidence type="ECO:0000313" key="8">
    <source>
        <dbReference type="Proteomes" id="UP001516400"/>
    </source>
</evidence>
<dbReference type="InterPro" id="IPR011990">
    <property type="entry name" value="TPR-like_helical_dom_sf"/>
</dbReference>
<sequence length="347" mass="39654">MFRYITKLFNRNQNSASIQKCFIIAGLNFGDNRLINLPSLLTASNQKKFGTFRSIPQFNIWALSILTWLGFSSEDENKESELIMTLKRAVLCTKREQYNKAEQLLHIALRLAQQQENEQGMLYCFDLMANLAFEQLNLDKAKKLFVTVLQILLSKGIKQDDLKVIHINLKLARICQLKAEIDNAGLGYEWCLEKIENHCEDNPDSQMLYGVIQDWYAQFLLDKGDTAKALIHLKEAFKSCERTMGAHDEKSMLLLNDLGITSFRAGDMNSAQTYLTKGIDIGNHVEDQTHVGVLHANLGLVLLHQGIRKEAEKYCKEAWILGKKNENTETIEQANYCFDQIKLNLGK</sequence>
<keyword evidence="5" id="KW-0809">Transit peptide</keyword>
<dbReference type="GO" id="GO:0005739">
    <property type="term" value="C:mitochondrion"/>
    <property type="evidence" value="ECO:0007669"/>
    <property type="project" value="UniProtKB-SubCell"/>
</dbReference>
<evidence type="ECO:0000256" key="6">
    <source>
        <dbReference type="ARBA" id="ARBA00023128"/>
    </source>
</evidence>
<protein>
    <submittedName>
        <fullName evidence="7">Uncharacterized protein</fullName>
    </submittedName>
</protein>
<evidence type="ECO:0000256" key="1">
    <source>
        <dbReference type="ARBA" id="ARBA00004173"/>
    </source>
</evidence>
<dbReference type="InterPro" id="IPR040395">
    <property type="entry name" value="TTC19"/>
</dbReference>
<comment type="similarity">
    <text evidence="2">Belongs to the TTC19 family.</text>
</comment>
<dbReference type="Gene3D" id="1.25.40.10">
    <property type="entry name" value="Tetratricopeptide repeat domain"/>
    <property type="match status" value="2"/>
</dbReference>
<evidence type="ECO:0000256" key="2">
    <source>
        <dbReference type="ARBA" id="ARBA00008219"/>
    </source>
</evidence>
<name>A0ABD2NUH1_9CUCU</name>
<dbReference type="PANTHER" id="PTHR13143:SF6">
    <property type="entry name" value="TETRATRICOPEPTIDE REPEAT PROTEIN 19, MITOCHONDRIAL"/>
    <property type="match status" value="1"/>
</dbReference>